<dbReference type="Proteomes" id="UP000431264">
    <property type="component" value="Unassembled WGS sequence"/>
</dbReference>
<accession>A0A6I4ITG0</accession>
<keyword evidence="3" id="KW-1185">Reference proteome</keyword>
<evidence type="ECO:0008006" key="4">
    <source>
        <dbReference type="Google" id="ProtNLM"/>
    </source>
</evidence>
<gene>
    <name evidence="2" type="ORF">GOQ30_13450</name>
</gene>
<comment type="caution">
    <text evidence="2">The sequence shown here is derived from an EMBL/GenBank/DDBJ whole genome shotgun (WGS) entry which is preliminary data.</text>
</comment>
<evidence type="ECO:0000313" key="3">
    <source>
        <dbReference type="Proteomes" id="UP000431264"/>
    </source>
</evidence>
<evidence type="ECO:0000256" key="1">
    <source>
        <dbReference type="SAM" id="SignalP"/>
    </source>
</evidence>
<evidence type="ECO:0000313" key="2">
    <source>
        <dbReference type="EMBL" id="MVO10172.1"/>
    </source>
</evidence>
<reference evidence="3" key="1">
    <citation type="submission" date="2019-05" db="EMBL/GenBank/DDBJ databases">
        <title>Flavobacterium profundi sp. nov., isolated from a deep-sea seamount.</title>
        <authorList>
            <person name="Zhang D.-C."/>
        </authorList>
    </citation>
    <scope>NUCLEOTIDE SEQUENCE [LARGE SCALE GENOMIC DNA]</scope>
    <source>
        <strain evidence="3">TP390</strain>
    </source>
</reference>
<dbReference type="EMBL" id="WQLW01000010">
    <property type="protein sequence ID" value="MVO10172.1"/>
    <property type="molecule type" value="Genomic_DNA"/>
</dbReference>
<feature type="chain" id="PRO_5026100150" description="DUF4595 domain-containing protein" evidence="1">
    <location>
        <begin position="20"/>
        <end position="255"/>
    </location>
</feature>
<protein>
    <recommendedName>
        <fullName evidence="4">DUF4595 domain-containing protein</fullName>
    </recommendedName>
</protein>
<dbReference type="OrthoDB" id="1364435at2"/>
<proteinExistence type="predicted"/>
<name>A0A6I4ITG0_9FLAO</name>
<dbReference type="RefSeq" id="WP_140998599.1">
    <property type="nucleotide sequence ID" value="NZ_VDCZ01000010.1"/>
</dbReference>
<organism evidence="2 3">
    <name type="scientific">Flavobacterium profundi</name>
    <dbReference type="NCBI Taxonomy" id="1774945"/>
    <lineage>
        <taxon>Bacteria</taxon>
        <taxon>Pseudomonadati</taxon>
        <taxon>Bacteroidota</taxon>
        <taxon>Flavobacteriia</taxon>
        <taxon>Flavobacteriales</taxon>
        <taxon>Flavobacteriaceae</taxon>
        <taxon>Flavobacterium</taxon>
    </lineage>
</organism>
<dbReference type="PROSITE" id="PS51257">
    <property type="entry name" value="PROKAR_LIPOPROTEIN"/>
    <property type="match status" value="1"/>
</dbReference>
<keyword evidence="1" id="KW-0732">Signal</keyword>
<dbReference type="AlphaFoldDB" id="A0A6I4ITG0"/>
<sequence>MKKLILILALAMFSFSCSKDDEPTPQPLLKVIDKIEVKTTNPFTFPLIFTYELRFEYNLNKEISKISYYYSNGDLNASFAYTYQNNIPVSAIYNQPENGDPASVVNYGYNNGIFNSVNYTYYYSAPEFFTYNSSTKQYSSTGGNNNFIVNETNDIEIKNRNGSEYAFSFDTSKKGPLYNVINKKWIPVLWYISGLESTNYNVTTTYPVVSMFDDNLAQTNPFTNTYDTDGFVVKSFFTSANGVASSEITYSYKSI</sequence>
<feature type="signal peptide" evidence="1">
    <location>
        <begin position="1"/>
        <end position="19"/>
    </location>
</feature>